<name>K1TQM1_9ZZZZ</name>
<sequence>MSMNENVILEKNENYWDAENVSLQKVTFRYVLDQATALTAYESGEVDGVASIP</sequence>
<gene>
    <name evidence="2" type="ORF">OBE_08401</name>
</gene>
<accession>K1TQM1</accession>
<dbReference type="EMBL" id="AJWZ01005799">
    <property type="protein sequence ID" value="EKC61586.1"/>
    <property type="molecule type" value="Genomic_DNA"/>
</dbReference>
<feature type="non-terminal residue" evidence="2">
    <location>
        <position position="53"/>
    </location>
</feature>
<dbReference type="SUPFAM" id="SSF53850">
    <property type="entry name" value="Periplasmic binding protein-like II"/>
    <property type="match status" value="1"/>
</dbReference>
<dbReference type="Pfam" id="PF00496">
    <property type="entry name" value="SBP_bac_5"/>
    <property type="match status" value="1"/>
</dbReference>
<comment type="caution">
    <text evidence="2">The sequence shown here is derived from an EMBL/GenBank/DDBJ whole genome shotgun (WGS) entry which is preliminary data.</text>
</comment>
<feature type="domain" description="Solute-binding protein family 5" evidence="1">
    <location>
        <begin position="4"/>
        <end position="53"/>
    </location>
</feature>
<dbReference type="Gene3D" id="3.40.190.10">
    <property type="entry name" value="Periplasmic binding protein-like II"/>
    <property type="match status" value="1"/>
</dbReference>
<evidence type="ECO:0000259" key="1">
    <source>
        <dbReference type="Pfam" id="PF00496"/>
    </source>
</evidence>
<reference evidence="2" key="1">
    <citation type="journal article" date="2013" name="Environ. Microbiol.">
        <title>Microbiota from the distal guts of lean and obese adolescents exhibit partial functional redundancy besides clear differences in community structure.</title>
        <authorList>
            <person name="Ferrer M."/>
            <person name="Ruiz A."/>
            <person name="Lanza F."/>
            <person name="Haange S.B."/>
            <person name="Oberbach A."/>
            <person name="Till H."/>
            <person name="Bargiela R."/>
            <person name="Campoy C."/>
            <person name="Segura M.T."/>
            <person name="Richter M."/>
            <person name="von Bergen M."/>
            <person name="Seifert J."/>
            <person name="Suarez A."/>
        </authorList>
    </citation>
    <scope>NUCLEOTIDE SEQUENCE</scope>
</reference>
<organism evidence="2">
    <name type="scientific">human gut metagenome</name>
    <dbReference type="NCBI Taxonomy" id="408170"/>
    <lineage>
        <taxon>unclassified sequences</taxon>
        <taxon>metagenomes</taxon>
        <taxon>organismal metagenomes</taxon>
    </lineage>
</organism>
<proteinExistence type="predicted"/>
<dbReference type="AlphaFoldDB" id="K1TQM1"/>
<evidence type="ECO:0000313" key="2">
    <source>
        <dbReference type="EMBL" id="EKC61586.1"/>
    </source>
</evidence>
<dbReference type="InterPro" id="IPR000914">
    <property type="entry name" value="SBP_5_dom"/>
</dbReference>
<protein>
    <submittedName>
        <fullName evidence="2">Bacterial extracellular solute-binding protein, family 5</fullName>
    </submittedName>
</protein>